<keyword evidence="3" id="KW-1185">Reference proteome</keyword>
<keyword evidence="1" id="KW-0472">Membrane</keyword>
<evidence type="ECO:0000313" key="2">
    <source>
        <dbReference type="EMBL" id="MFC4989049.1"/>
    </source>
</evidence>
<sequence length="63" mass="6319">MTGRRSADPVGSRRLKAAFVALVGGSGGLVALQGDAAPLLVALAVLGGLLAGFALLAYLRWIV</sequence>
<protein>
    <submittedName>
        <fullName evidence="2">Uncharacterized protein</fullName>
    </submittedName>
</protein>
<dbReference type="AlphaFoldDB" id="A0ABD5QJ48"/>
<accession>A0ABD5QJ48</accession>
<organism evidence="2 3">
    <name type="scientific">Saliphagus infecundisoli</name>
    <dbReference type="NCBI Taxonomy" id="1849069"/>
    <lineage>
        <taxon>Archaea</taxon>
        <taxon>Methanobacteriati</taxon>
        <taxon>Methanobacteriota</taxon>
        <taxon>Stenosarchaea group</taxon>
        <taxon>Halobacteria</taxon>
        <taxon>Halobacteriales</taxon>
        <taxon>Natrialbaceae</taxon>
        <taxon>Saliphagus</taxon>
    </lineage>
</organism>
<evidence type="ECO:0000313" key="3">
    <source>
        <dbReference type="Proteomes" id="UP001595925"/>
    </source>
</evidence>
<keyword evidence="1" id="KW-0812">Transmembrane</keyword>
<reference evidence="2 3" key="1">
    <citation type="journal article" date="2019" name="Int. J. Syst. Evol. Microbiol.">
        <title>The Global Catalogue of Microorganisms (GCM) 10K type strain sequencing project: providing services to taxonomists for standard genome sequencing and annotation.</title>
        <authorList>
            <consortium name="The Broad Institute Genomics Platform"/>
            <consortium name="The Broad Institute Genome Sequencing Center for Infectious Disease"/>
            <person name="Wu L."/>
            <person name="Ma J."/>
        </authorList>
    </citation>
    <scope>NUCLEOTIDE SEQUENCE [LARGE SCALE GENOMIC DNA]</scope>
    <source>
        <strain evidence="2 3">CGMCC 1.15824</strain>
    </source>
</reference>
<proteinExistence type="predicted"/>
<gene>
    <name evidence="2" type="ORF">ACFPFO_14990</name>
</gene>
<feature type="transmembrane region" description="Helical" evidence="1">
    <location>
        <begin position="39"/>
        <end position="59"/>
    </location>
</feature>
<name>A0ABD5QJ48_9EURY</name>
<feature type="transmembrane region" description="Helical" evidence="1">
    <location>
        <begin position="15"/>
        <end position="33"/>
    </location>
</feature>
<keyword evidence="1" id="KW-1133">Transmembrane helix</keyword>
<dbReference type="Proteomes" id="UP001595925">
    <property type="component" value="Unassembled WGS sequence"/>
</dbReference>
<dbReference type="RefSeq" id="WP_224828455.1">
    <property type="nucleotide sequence ID" value="NZ_JAIVEF010000006.1"/>
</dbReference>
<comment type="caution">
    <text evidence="2">The sequence shown here is derived from an EMBL/GenBank/DDBJ whole genome shotgun (WGS) entry which is preliminary data.</text>
</comment>
<dbReference type="EMBL" id="JBHSJG010000038">
    <property type="protein sequence ID" value="MFC4989049.1"/>
    <property type="molecule type" value="Genomic_DNA"/>
</dbReference>
<evidence type="ECO:0000256" key="1">
    <source>
        <dbReference type="SAM" id="Phobius"/>
    </source>
</evidence>